<accession>A0A6G0WAU8</accession>
<evidence type="ECO:0000313" key="1">
    <source>
        <dbReference type="EMBL" id="KAF0724368.1"/>
    </source>
</evidence>
<dbReference type="AlphaFoldDB" id="A0A6G0WAU8"/>
<comment type="caution">
    <text evidence="1">The sequence shown here is derived from an EMBL/GenBank/DDBJ whole genome shotgun (WGS) entry which is preliminary data.</text>
</comment>
<dbReference type="Proteomes" id="UP000481153">
    <property type="component" value="Unassembled WGS sequence"/>
</dbReference>
<organism evidence="1 2">
    <name type="scientific">Aphanomyces euteiches</name>
    <dbReference type="NCBI Taxonomy" id="100861"/>
    <lineage>
        <taxon>Eukaryota</taxon>
        <taxon>Sar</taxon>
        <taxon>Stramenopiles</taxon>
        <taxon>Oomycota</taxon>
        <taxon>Saprolegniomycetes</taxon>
        <taxon>Saprolegniales</taxon>
        <taxon>Verrucalvaceae</taxon>
        <taxon>Aphanomyces</taxon>
    </lineage>
</organism>
<dbReference type="EMBL" id="VJMJ01000272">
    <property type="protein sequence ID" value="KAF0724368.1"/>
    <property type="molecule type" value="Genomic_DNA"/>
</dbReference>
<proteinExistence type="predicted"/>
<keyword evidence="2" id="KW-1185">Reference proteome</keyword>
<name>A0A6G0WAU8_9STRA</name>
<reference evidence="1 2" key="1">
    <citation type="submission" date="2019-07" db="EMBL/GenBank/DDBJ databases">
        <title>Genomics analysis of Aphanomyces spp. identifies a new class of oomycete effector associated with host adaptation.</title>
        <authorList>
            <person name="Gaulin E."/>
        </authorList>
    </citation>
    <scope>NUCLEOTIDE SEQUENCE [LARGE SCALE GENOMIC DNA]</scope>
    <source>
        <strain evidence="1 2">ATCC 201684</strain>
    </source>
</reference>
<protein>
    <submittedName>
        <fullName evidence="1">Uncharacterized protein</fullName>
    </submittedName>
</protein>
<evidence type="ECO:0000313" key="2">
    <source>
        <dbReference type="Proteomes" id="UP000481153"/>
    </source>
</evidence>
<sequence>MDSIHALKSVWNARFSQCHDRKFLGSSHLCLNTSVEKLPHVSDNKINKATLLCSLGNIRDTRISHSQCPPPPACVKAVHTFGLSLPTTNVSAKQLLERKTKFTVFTQQRAYKEHYSTRRRPKCTQFYALLPELACESNLADTCNMTVPFDNAHLITESYVQAAKNVMIFPSWRVEYLMVRAIEEIVSAMPFDPS</sequence>
<gene>
    <name evidence="1" type="ORF">Ae201684_016910</name>
</gene>